<feature type="domain" description="IDEAL" evidence="1">
    <location>
        <begin position="35"/>
        <end position="71"/>
    </location>
</feature>
<evidence type="ECO:0000313" key="3">
    <source>
        <dbReference type="Proteomes" id="UP000218887"/>
    </source>
</evidence>
<gene>
    <name evidence="2" type="ORF">CIL05_13085</name>
</gene>
<dbReference type="InterPro" id="IPR027393">
    <property type="entry name" value="Virus_scaffolding_prot_C"/>
</dbReference>
<comment type="caution">
    <text evidence="2">The sequence shown here is derived from an EMBL/GenBank/DDBJ whole genome shotgun (WGS) entry which is preliminary data.</text>
</comment>
<dbReference type="InterPro" id="IPR014957">
    <property type="entry name" value="IDEAL_dom"/>
</dbReference>
<proteinExistence type="predicted"/>
<dbReference type="OrthoDB" id="2691639at2"/>
<evidence type="ECO:0000259" key="1">
    <source>
        <dbReference type="SMART" id="SM00914"/>
    </source>
</evidence>
<dbReference type="RefSeq" id="WP_095655995.1">
    <property type="nucleotide sequence ID" value="NZ_NPOA01000008.1"/>
</dbReference>
<dbReference type="Gene3D" id="4.10.810.10">
    <property type="entry name" value="Virus Scaffolding Protein, Chain A"/>
    <property type="match status" value="1"/>
</dbReference>
<keyword evidence="3" id="KW-1185">Reference proteome</keyword>
<dbReference type="Pfam" id="PF08858">
    <property type="entry name" value="IDEAL"/>
    <property type="match status" value="1"/>
</dbReference>
<organism evidence="2 3">
    <name type="scientific">Virgibacillus profundi</name>
    <dbReference type="NCBI Taxonomy" id="2024555"/>
    <lineage>
        <taxon>Bacteria</taxon>
        <taxon>Bacillati</taxon>
        <taxon>Bacillota</taxon>
        <taxon>Bacilli</taxon>
        <taxon>Bacillales</taxon>
        <taxon>Bacillaceae</taxon>
        <taxon>Virgibacillus</taxon>
    </lineage>
</organism>
<sequence length="77" mass="9375">MKKEKIIYRYYRYDGKVLQAKREISFELKLSSRLILDELFFNWNKEKLENAINNSIDSGDKEAFLELSEAYKQFVWE</sequence>
<dbReference type="Proteomes" id="UP000218887">
    <property type="component" value="Unassembled WGS sequence"/>
</dbReference>
<dbReference type="EMBL" id="NPOA01000008">
    <property type="protein sequence ID" value="PAV29324.1"/>
    <property type="molecule type" value="Genomic_DNA"/>
</dbReference>
<protein>
    <recommendedName>
        <fullName evidence="1">IDEAL domain-containing protein</fullName>
    </recommendedName>
</protein>
<name>A0A2A2IDH6_9BACI</name>
<reference evidence="2 3" key="1">
    <citation type="submission" date="2017-08" db="EMBL/GenBank/DDBJ databases">
        <title>Virgibacillus indicus sp. nov. and Virgibacillus profoundi sp. nov, two moderately halophilic bacteria isolated from marine sediment by using the Microfluidic Streak Plate.</title>
        <authorList>
            <person name="Xu B."/>
            <person name="Hu B."/>
            <person name="Wang J."/>
            <person name="Zhu Y."/>
            <person name="Huang L."/>
            <person name="Du W."/>
            <person name="Huang Y."/>
        </authorList>
    </citation>
    <scope>NUCLEOTIDE SEQUENCE [LARGE SCALE GENOMIC DNA]</scope>
    <source>
        <strain evidence="2 3">IO3-P3-H5</strain>
    </source>
</reference>
<accession>A0A2A2IDH6</accession>
<dbReference type="SMART" id="SM00914">
    <property type="entry name" value="IDEAL"/>
    <property type="match status" value="1"/>
</dbReference>
<dbReference type="AlphaFoldDB" id="A0A2A2IDH6"/>
<evidence type="ECO:0000313" key="2">
    <source>
        <dbReference type="EMBL" id="PAV29324.1"/>
    </source>
</evidence>